<evidence type="ECO:0000259" key="4">
    <source>
        <dbReference type="PROSITE" id="PS51853"/>
    </source>
</evidence>
<feature type="region of interest" description="Disordered" evidence="1">
    <location>
        <begin position="1073"/>
        <end position="1099"/>
    </location>
</feature>
<sequence length="1737" mass="193579">MSSTSEENLLQQSRRGISGSRSPLKFRVPNESRSSTQASPLSQNIAGSPPLPSTSVTSLSGRFFTVAVIGLSGTEREKGLVGVGKSCLCNRFVRPLEDRYRTDHISTLSQVDFGGPVVNNDHWLYWGERVVLSDSGAEIAFRLVEQTEFVDDESFQPLKGSSSQRDSYLKRCTAVKLHSPDKLMYICKDQLGVEHDYEQKTLPDGRAVVDGFVCVYDVSEVKKPFVLTTTKQDAVDGQIVRSLERLISRREFRSVAPVVETSAHFGVNTELPFLLLASLIDRTHSKPKIVSFVDAARRRREIIDVATVAYLHKLKKTVQHFRWTWGQFCRLLQDDPDFEHFCDMCGRVAAQRLFQQYLLELRSCHMQQRRQLELAKLPDALMKLIPDSAVCCGKSWDDIVDLMQTSPMFREIFYTPKQSDSSDTENGDRLSSDILRTPEAEICFHKHFAYLEAKSARQRLLSDFSQLLASCSQVTPGKPLSDVRLFLMGKEPFESLAEVDLQAVYDQYQRVLIKRARRNFIELMLEKVPIFVCILQQLQLRRPVEDQLNADGPQLADYDYQYVHDCLQEDSRYRLMNRLHQWRDSAIRKFFAFLHKPSKNNCPFKPRCIDSLVSHRVTSKSPGTHSSDFVNPYYNIFYPITDSQVRILIVGDELLVHQICGELEAALDGGIFDYDGTCIGVNFRCISDREFSRFFSYVNEYEANGVIVAYSSKQSFSIGRDFIFHTLMDVDVLTSTGEGPMVSIPTGALRRLPLVVLYACDLAHISDIPYLQQQGSNFADALQVRFVGLQQSDELDYLMEQQQQHGHQSSVMVTAEQVYRTLFSIVHSACVQYPSAGSSANCCDCSQCHSDSSRHQSGSLISGTVMICLMCGDDFEPDLVLNPLLTKMRTDRLDQWSFVESVSDQSIADSVTSSLWSLCLNGAAGRSNVLPRNVPITTFNVDVFLPVACNRFSIACSVASYHCALALTLKQVLFDGYIFIYSPKRRSSLAHLDCVSHLLPSIKPMMFIAVGEVVDFFSDQEANGLIMEGSQLADKMNARFVSVSRSSEPSSTIYTSFFEEVYARKTSGKRVTVERRESSADSDAETAAPVKGGEDLVQEKPDANESDYMTLSSFWSGSFPPTYAGVVNGQQIGRSGVPVGNLFAKRFCESVRPDVAKSPRRQFKQVPSSGEERSFPPNGTSSAVVPQRRLPDVSTTAEQCHPNVITSTSQTASNRVSSPDRQSLSSRLSEAASSAAPLATPECVEIPADSLVARSIQFDTGIRSGDASPTDDSLSGFRGNLKETDIPTAGVQGQGRRKSLVGPSIADRVRQLTSMLEGTSAADPAARSVPGTPTLHGQRDRTENVKSPFFFKTFMLPFRSSSEEYLTEQTDFIYVKGGKPSELIETHLPSESPTPSNTSASGATPLTSPGLFVRKVASSFRIRKKKTIDESKSLPQSPTIEDKVFVLPISRIAQEEKRLSGDISAANALVNATTMLMSTRLLPSSYIQSRSAKSSVAEKGSKEKRGGKEQQVGRKLANQVSDSMLKLSSSKKQVFSSSLQSRSLASVEVSKESSARDDFVPLFVRKCVEFIEREGMTTEGLYRVPGNQSQVVLIEQKFMEKSDLSFEGLDIPVNAVTTALKNFFASLSEPLVSCALYQPLIEAMSIECPDERTHLLRRILQRLPPENRATLRYFLDHLRCVARNVSTTAMDHRNISKCLWPTLVRPEFDSFETMAMMTQTLEDLVLVLLENPSIIDP</sequence>
<accession>A0A5S6R0I1</accession>
<organism evidence="5 6">
    <name type="scientific">Trichuris muris</name>
    <name type="common">Mouse whipworm</name>
    <dbReference type="NCBI Taxonomy" id="70415"/>
    <lineage>
        <taxon>Eukaryota</taxon>
        <taxon>Metazoa</taxon>
        <taxon>Ecdysozoa</taxon>
        <taxon>Nematoda</taxon>
        <taxon>Enoplea</taxon>
        <taxon>Dorylaimia</taxon>
        <taxon>Trichinellida</taxon>
        <taxon>Trichuridae</taxon>
        <taxon>Trichuris</taxon>
    </lineage>
</organism>
<dbReference type="PANTHER" id="PTHR46005">
    <property type="entry name" value="RHO GTPASE-ACTIVATING PROTEIN 190"/>
    <property type="match status" value="1"/>
</dbReference>
<dbReference type="CDD" id="cd00882">
    <property type="entry name" value="Ras_like_GTPase"/>
    <property type="match status" value="1"/>
</dbReference>
<dbReference type="WBParaSite" id="TMUE_3000012938.1">
    <property type="protein sequence ID" value="TMUE_3000012938.1"/>
    <property type="gene ID" value="WBGene00286606"/>
</dbReference>
<evidence type="ECO:0000256" key="1">
    <source>
        <dbReference type="SAM" id="MobiDB-lite"/>
    </source>
</evidence>
<evidence type="ECO:0000259" key="2">
    <source>
        <dbReference type="PROSITE" id="PS50238"/>
    </source>
</evidence>
<feature type="compositionally biased region" description="Polar residues" evidence="1">
    <location>
        <begin position="31"/>
        <end position="46"/>
    </location>
</feature>
<dbReference type="SUPFAM" id="SSF52540">
    <property type="entry name" value="P-loop containing nucleoside triphosphate hydrolases"/>
    <property type="match status" value="1"/>
</dbReference>
<dbReference type="Pfam" id="PF16512">
    <property type="entry name" value="RhoGAP-FF1"/>
    <property type="match status" value="1"/>
</dbReference>
<feature type="compositionally biased region" description="Polar residues" evidence="1">
    <location>
        <begin position="1193"/>
        <end position="1222"/>
    </location>
</feature>
<dbReference type="InterPro" id="IPR039006">
    <property type="entry name" value="RhoGAP_pG2"/>
</dbReference>
<dbReference type="InterPro" id="IPR039007">
    <property type="entry name" value="pG1"/>
</dbReference>
<keyword evidence="5" id="KW-1185">Reference proteome</keyword>
<feature type="domain" description="PG2 pseudoGTPase" evidence="4">
    <location>
        <begin position="864"/>
        <end position="1067"/>
    </location>
</feature>
<dbReference type="Pfam" id="PF23083">
    <property type="entry name" value="FF_RHG35_4th"/>
    <property type="match status" value="1"/>
</dbReference>
<dbReference type="PROSITE" id="PS51852">
    <property type="entry name" value="PG1"/>
    <property type="match status" value="1"/>
</dbReference>
<evidence type="ECO:0000313" key="5">
    <source>
        <dbReference type="Proteomes" id="UP000046395"/>
    </source>
</evidence>
<feature type="region of interest" description="Disordered" evidence="1">
    <location>
        <begin position="1318"/>
        <end position="1340"/>
    </location>
</feature>
<feature type="region of interest" description="Disordered" evidence="1">
    <location>
        <begin position="1263"/>
        <end position="1296"/>
    </location>
</feature>
<dbReference type="InterPro" id="IPR045786">
    <property type="entry name" value="RhoGAP_pG1_pG2"/>
</dbReference>
<evidence type="ECO:0000259" key="3">
    <source>
        <dbReference type="PROSITE" id="PS51852"/>
    </source>
</evidence>
<dbReference type="InterPro" id="IPR032835">
    <property type="entry name" value="RhoGAP-FF1"/>
</dbReference>
<dbReference type="InterPro" id="IPR057284">
    <property type="entry name" value="FF_RHG35_4th"/>
</dbReference>
<feature type="compositionally biased region" description="Polar residues" evidence="1">
    <location>
        <begin position="1389"/>
        <end position="1407"/>
    </location>
</feature>
<feature type="domain" description="Rho-GAP" evidence="2">
    <location>
        <begin position="1547"/>
        <end position="1736"/>
    </location>
</feature>
<dbReference type="InterPro" id="IPR051978">
    <property type="entry name" value="Rho-GAP_domain"/>
</dbReference>
<proteinExistence type="predicted"/>
<dbReference type="SMART" id="SM00324">
    <property type="entry name" value="RhoGAP"/>
    <property type="match status" value="1"/>
</dbReference>
<dbReference type="Pfam" id="PF19518">
    <property type="entry name" value="RhoGAP_pG1_pG2"/>
    <property type="match status" value="1"/>
</dbReference>
<evidence type="ECO:0000313" key="6">
    <source>
        <dbReference type="WBParaSite" id="TMUE_3000012938.1"/>
    </source>
</evidence>
<dbReference type="GO" id="GO:0005829">
    <property type="term" value="C:cytosol"/>
    <property type="evidence" value="ECO:0007669"/>
    <property type="project" value="TreeGrafter"/>
</dbReference>
<dbReference type="GO" id="GO:0005096">
    <property type="term" value="F:GTPase activator activity"/>
    <property type="evidence" value="ECO:0007669"/>
    <property type="project" value="TreeGrafter"/>
</dbReference>
<dbReference type="Gene3D" id="1.10.555.10">
    <property type="entry name" value="Rho GTPase activation protein"/>
    <property type="match status" value="1"/>
</dbReference>
<dbReference type="PROSITE" id="PS51853">
    <property type="entry name" value="PG2"/>
    <property type="match status" value="1"/>
</dbReference>
<feature type="domain" description="PG1 pseudoGTPase" evidence="3">
    <location>
        <begin position="639"/>
        <end position="824"/>
    </location>
</feature>
<dbReference type="Pfam" id="PF00620">
    <property type="entry name" value="RhoGAP"/>
    <property type="match status" value="1"/>
</dbReference>
<feature type="compositionally biased region" description="Low complexity" evidence="1">
    <location>
        <begin position="1223"/>
        <end position="1237"/>
    </location>
</feature>
<feature type="region of interest" description="Disordered" evidence="1">
    <location>
        <begin position="1"/>
        <end position="54"/>
    </location>
</feature>
<dbReference type="PROSITE" id="PS50238">
    <property type="entry name" value="RHOGAP"/>
    <property type="match status" value="1"/>
</dbReference>
<dbReference type="Proteomes" id="UP000046395">
    <property type="component" value="Unassembled WGS sequence"/>
</dbReference>
<dbReference type="SUPFAM" id="SSF48350">
    <property type="entry name" value="GTPase activation domain, GAP"/>
    <property type="match status" value="1"/>
</dbReference>
<dbReference type="STRING" id="70415.A0A5S6R0I1"/>
<dbReference type="InterPro" id="IPR036517">
    <property type="entry name" value="FF_domain_sf"/>
</dbReference>
<dbReference type="GO" id="GO:0050770">
    <property type="term" value="P:regulation of axonogenesis"/>
    <property type="evidence" value="ECO:0007669"/>
    <property type="project" value="TreeGrafter"/>
</dbReference>
<dbReference type="GO" id="GO:0008361">
    <property type="term" value="P:regulation of cell size"/>
    <property type="evidence" value="ECO:0007669"/>
    <property type="project" value="TreeGrafter"/>
</dbReference>
<dbReference type="InterPro" id="IPR000198">
    <property type="entry name" value="RhoGAP_dom"/>
</dbReference>
<name>A0A5S6R0I1_TRIMR</name>
<dbReference type="GO" id="GO:0007266">
    <property type="term" value="P:Rho protein signal transduction"/>
    <property type="evidence" value="ECO:0007669"/>
    <property type="project" value="TreeGrafter"/>
</dbReference>
<dbReference type="Gene3D" id="1.10.10.440">
    <property type="entry name" value="FF domain"/>
    <property type="match status" value="1"/>
</dbReference>
<feature type="compositionally biased region" description="Basic and acidic residues" evidence="1">
    <location>
        <begin position="1499"/>
        <end position="1512"/>
    </location>
</feature>
<feature type="compositionally biased region" description="Polar residues" evidence="1">
    <location>
        <begin position="1"/>
        <end position="12"/>
    </location>
</feature>
<dbReference type="PANTHER" id="PTHR46005:SF4">
    <property type="entry name" value="RHO GTPASE-ACTIVATING PROTEIN 190"/>
    <property type="match status" value="1"/>
</dbReference>
<dbReference type="InterPro" id="IPR008936">
    <property type="entry name" value="Rho_GTPase_activation_prot"/>
</dbReference>
<reference evidence="6" key="1">
    <citation type="submission" date="2019-12" db="UniProtKB">
        <authorList>
            <consortium name="WormBaseParasite"/>
        </authorList>
    </citation>
    <scope>IDENTIFICATION</scope>
</reference>
<dbReference type="Gene3D" id="3.40.50.300">
    <property type="entry name" value="P-loop containing nucleotide triphosphate hydrolases"/>
    <property type="match status" value="2"/>
</dbReference>
<feature type="region of interest" description="Disordered" evidence="1">
    <location>
        <begin position="1156"/>
        <end position="1237"/>
    </location>
</feature>
<feature type="region of interest" description="Disordered" evidence="1">
    <location>
        <begin position="1386"/>
        <end position="1407"/>
    </location>
</feature>
<protein>
    <submittedName>
        <fullName evidence="6">Rho-GAP domain-containing protein</fullName>
    </submittedName>
</protein>
<feature type="compositionally biased region" description="Low complexity" evidence="1">
    <location>
        <begin position="13"/>
        <end position="22"/>
    </location>
</feature>
<dbReference type="InterPro" id="IPR027417">
    <property type="entry name" value="P-loop_NTPase"/>
</dbReference>
<feature type="region of interest" description="Disordered" evidence="1">
    <location>
        <begin position="1492"/>
        <end position="1515"/>
    </location>
</feature>